<dbReference type="STRING" id="1125876.SAMN05443292_1581"/>
<dbReference type="RefSeq" id="WP_090079557.1">
    <property type="nucleotide sequence ID" value="NZ_FOQT01000002.1"/>
</dbReference>
<organism evidence="1 2">
    <name type="scientific">Halpernia frigidisoli</name>
    <dbReference type="NCBI Taxonomy" id="1125876"/>
    <lineage>
        <taxon>Bacteria</taxon>
        <taxon>Pseudomonadati</taxon>
        <taxon>Bacteroidota</taxon>
        <taxon>Flavobacteriia</taxon>
        <taxon>Flavobacteriales</taxon>
        <taxon>Weeksellaceae</taxon>
        <taxon>Chryseobacterium group</taxon>
        <taxon>Halpernia</taxon>
    </lineage>
</organism>
<proteinExistence type="predicted"/>
<name>A0A1I3FSL1_9FLAO</name>
<sequence>MKIRIKGNSIRLRLTKTDVKNLKNFGKIEEKTVFNDTNIFEYTLEIDDNISEISARFDQNKINVFLSKKNAKTLTETNEITVQGNQENGTEKGLLLLIEKDLECLDSTTEDQSDMFKNTKTVC</sequence>
<dbReference type="Proteomes" id="UP000198931">
    <property type="component" value="Unassembled WGS sequence"/>
</dbReference>
<evidence type="ECO:0000313" key="1">
    <source>
        <dbReference type="EMBL" id="SFI13911.1"/>
    </source>
</evidence>
<keyword evidence="2" id="KW-1185">Reference proteome</keyword>
<dbReference type="Pfam" id="PF22668">
    <property type="entry name" value="DUF7009"/>
    <property type="match status" value="1"/>
</dbReference>
<dbReference type="EMBL" id="FOQT01000002">
    <property type="protein sequence ID" value="SFI13911.1"/>
    <property type="molecule type" value="Genomic_DNA"/>
</dbReference>
<gene>
    <name evidence="1" type="ORF">SAMN05443292_1581</name>
</gene>
<protein>
    <submittedName>
        <fullName evidence="1">Uncharacterized protein</fullName>
    </submittedName>
</protein>
<evidence type="ECO:0000313" key="2">
    <source>
        <dbReference type="Proteomes" id="UP000198931"/>
    </source>
</evidence>
<dbReference type="OrthoDB" id="7060517at2"/>
<accession>A0A1I3FSL1</accession>
<dbReference type="AlphaFoldDB" id="A0A1I3FSL1"/>
<dbReference type="InterPro" id="IPR053825">
    <property type="entry name" value="DUF7009"/>
</dbReference>
<reference evidence="1 2" key="1">
    <citation type="submission" date="2016-10" db="EMBL/GenBank/DDBJ databases">
        <authorList>
            <person name="de Groot N.N."/>
        </authorList>
    </citation>
    <scope>NUCLEOTIDE SEQUENCE [LARGE SCALE GENOMIC DNA]</scope>
    <source>
        <strain evidence="1 2">DSM 26000</strain>
    </source>
</reference>